<dbReference type="InterPro" id="IPR050484">
    <property type="entry name" value="Transf_Hexapept/Carb_Anhydrase"/>
</dbReference>
<keyword evidence="3" id="KW-1185">Reference proteome</keyword>
<dbReference type="InterPro" id="IPR011004">
    <property type="entry name" value="Trimer_LpxA-like_sf"/>
</dbReference>
<protein>
    <submittedName>
        <fullName evidence="2">Gamma carbonic anhydrase family protein</fullName>
    </submittedName>
</protein>
<gene>
    <name evidence="2" type="ORF">ACFPYI_03285</name>
</gene>
<dbReference type="CDD" id="cd04645">
    <property type="entry name" value="LbH_gamma_CA_like"/>
    <property type="match status" value="1"/>
</dbReference>
<dbReference type="Pfam" id="PF25087">
    <property type="entry name" value="GMPPB_C"/>
    <property type="match status" value="1"/>
</dbReference>
<dbReference type="RefSeq" id="WP_247419247.1">
    <property type="nucleotide sequence ID" value="NZ_JALLGW010000002.1"/>
</dbReference>
<dbReference type="Proteomes" id="UP001596099">
    <property type="component" value="Unassembled WGS sequence"/>
</dbReference>
<reference evidence="2 3" key="1">
    <citation type="journal article" date="2019" name="Int. J. Syst. Evol. Microbiol.">
        <title>The Global Catalogue of Microorganisms (GCM) 10K type strain sequencing project: providing services to taxonomists for standard genome sequencing and annotation.</title>
        <authorList>
            <consortium name="The Broad Institute Genomics Platform"/>
            <consortium name="The Broad Institute Genome Sequencing Center for Infectious Disease"/>
            <person name="Wu L."/>
            <person name="Ma J."/>
        </authorList>
    </citation>
    <scope>NUCLEOTIDE SEQUENCE [LARGE SCALE GENOMIC DNA]</scope>
    <source>
        <strain evidence="2 3">CGMCC 1.12543</strain>
    </source>
</reference>
<dbReference type="InterPro" id="IPR047324">
    <property type="entry name" value="LbH_gamma_CA-like"/>
</dbReference>
<dbReference type="PANTHER" id="PTHR13061">
    <property type="entry name" value="DYNACTIN SUBUNIT P25"/>
    <property type="match status" value="1"/>
</dbReference>
<dbReference type="EMBL" id="JBHSQH010000001">
    <property type="protein sequence ID" value="MFC5970343.1"/>
    <property type="molecule type" value="Genomic_DNA"/>
</dbReference>
<evidence type="ECO:0000313" key="2">
    <source>
        <dbReference type="EMBL" id="MFC5970343.1"/>
    </source>
</evidence>
<evidence type="ECO:0000313" key="3">
    <source>
        <dbReference type="Proteomes" id="UP001596099"/>
    </source>
</evidence>
<comment type="caution">
    <text evidence="2">The sequence shown here is derived from an EMBL/GenBank/DDBJ whole genome shotgun (WGS) entry which is preliminary data.</text>
</comment>
<evidence type="ECO:0000259" key="1">
    <source>
        <dbReference type="Pfam" id="PF25087"/>
    </source>
</evidence>
<dbReference type="Gene3D" id="2.160.10.10">
    <property type="entry name" value="Hexapeptide repeat proteins"/>
    <property type="match status" value="1"/>
</dbReference>
<feature type="domain" description="Mannose-1-phosphate guanyltransferase C-terminal" evidence="1">
    <location>
        <begin position="48"/>
        <end position="143"/>
    </location>
</feature>
<proteinExistence type="predicted"/>
<accession>A0ABD5RJ13</accession>
<sequence>MTIRTFDGTEPTVHESARVDPAATVIGDVTIEAEASIWPNAVLRGDSGHIHVHDSANVQDGAVVHEGATVGPSVTVGHNAIVHACTVEESALVGMGAVVLDDSTVGERALVAAGSVVTEGTDVPPETLVAGTPASVVKEVPESPWTAAADHYVELAKRYEETSEVVE</sequence>
<dbReference type="SUPFAM" id="SSF51161">
    <property type="entry name" value="Trimeric LpxA-like enzymes"/>
    <property type="match status" value="1"/>
</dbReference>
<dbReference type="AlphaFoldDB" id="A0ABD5RJ13"/>
<organism evidence="2 3">
    <name type="scientific">Halomarina salina</name>
    <dbReference type="NCBI Taxonomy" id="1872699"/>
    <lineage>
        <taxon>Archaea</taxon>
        <taxon>Methanobacteriati</taxon>
        <taxon>Methanobacteriota</taxon>
        <taxon>Stenosarchaea group</taxon>
        <taxon>Halobacteria</taxon>
        <taxon>Halobacteriales</taxon>
        <taxon>Natronomonadaceae</taxon>
        <taxon>Halomarina</taxon>
    </lineage>
</organism>
<dbReference type="InterPro" id="IPR056729">
    <property type="entry name" value="GMPPB_C"/>
</dbReference>
<dbReference type="PANTHER" id="PTHR13061:SF29">
    <property type="entry name" value="GAMMA CARBONIC ANHYDRASE-LIKE 1, MITOCHONDRIAL-RELATED"/>
    <property type="match status" value="1"/>
</dbReference>
<name>A0ABD5RJ13_9EURY</name>